<dbReference type="OrthoDB" id="6048209at2759"/>
<evidence type="ECO:0000313" key="5">
    <source>
        <dbReference type="Proteomes" id="UP000242188"/>
    </source>
</evidence>
<accession>A0A210QZP0</accession>
<dbReference type="SUPFAM" id="SSF54695">
    <property type="entry name" value="POZ domain"/>
    <property type="match status" value="1"/>
</dbReference>
<dbReference type="EMBL" id="NEDP02001154">
    <property type="protein sequence ID" value="OWF54182.1"/>
    <property type="molecule type" value="Genomic_DNA"/>
</dbReference>
<keyword evidence="1" id="KW-0880">Kelch repeat</keyword>
<dbReference type="InterPro" id="IPR011705">
    <property type="entry name" value="BACK"/>
</dbReference>
<evidence type="ECO:0000256" key="2">
    <source>
        <dbReference type="ARBA" id="ARBA00022737"/>
    </source>
</evidence>
<proteinExistence type="predicted"/>
<dbReference type="InterPro" id="IPR011333">
    <property type="entry name" value="SKP1/BTB/POZ_sf"/>
</dbReference>
<dbReference type="Pfam" id="PF07707">
    <property type="entry name" value="BACK"/>
    <property type="match status" value="1"/>
</dbReference>
<evidence type="ECO:0000313" key="4">
    <source>
        <dbReference type="EMBL" id="OWF54182.1"/>
    </source>
</evidence>
<dbReference type="PANTHER" id="PTHR45632">
    <property type="entry name" value="LD33804P"/>
    <property type="match status" value="1"/>
</dbReference>
<evidence type="ECO:0000259" key="3">
    <source>
        <dbReference type="PROSITE" id="PS50097"/>
    </source>
</evidence>
<sequence length="308" mass="35374">MIMAEGTSEKSSATVEKEVQDKLSDSDVEFIGQKHHSVLIDGFSTFLQNGQFCDVTLVTKQQRFPCHKVILSSFSAFFKSMFTIGMKESEQDEINLGVFEDNLIKKMLDFIYNGKVTSVGDTVDLLPLAVYFQIESLQAICEQTLSNAINLDNVCSLWKTSKEDFPQLTNLQCACQSYVLQNFCKFAKTADFLELESQDLICLISHQKLKASTEAFVCMAVTKWFQFNLTERKELLYEVFHNVHFPLLKMQFIEEKFPFFQETALQSLMDETRSFSENLGIQADFHSVRSEFRPCYDREKVLVVLGLF</sequence>
<dbReference type="Proteomes" id="UP000242188">
    <property type="component" value="Unassembled WGS sequence"/>
</dbReference>
<dbReference type="PROSITE" id="PS50097">
    <property type="entry name" value="BTB"/>
    <property type="match status" value="1"/>
</dbReference>
<dbReference type="InterPro" id="IPR000210">
    <property type="entry name" value="BTB/POZ_dom"/>
</dbReference>
<evidence type="ECO:0000256" key="1">
    <source>
        <dbReference type="ARBA" id="ARBA00022441"/>
    </source>
</evidence>
<dbReference type="Gene3D" id="1.25.40.420">
    <property type="match status" value="1"/>
</dbReference>
<dbReference type="SMART" id="SM00225">
    <property type="entry name" value="BTB"/>
    <property type="match status" value="1"/>
</dbReference>
<dbReference type="PANTHER" id="PTHR45632:SF3">
    <property type="entry name" value="KELCH-LIKE PROTEIN 32"/>
    <property type="match status" value="1"/>
</dbReference>
<organism evidence="4 5">
    <name type="scientific">Mizuhopecten yessoensis</name>
    <name type="common">Japanese scallop</name>
    <name type="synonym">Patinopecten yessoensis</name>
    <dbReference type="NCBI Taxonomy" id="6573"/>
    <lineage>
        <taxon>Eukaryota</taxon>
        <taxon>Metazoa</taxon>
        <taxon>Spiralia</taxon>
        <taxon>Lophotrochozoa</taxon>
        <taxon>Mollusca</taxon>
        <taxon>Bivalvia</taxon>
        <taxon>Autobranchia</taxon>
        <taxon>Pteriomorphia</taxon>
        <taxon>Pectinida</taxon>
        <taxon>Pectinoidea</taxon>
        <taxon>Pectinidae</taxon>
        <taxon>Mizuhopecten</taxon>
    </lineage>
</organism>
<dbReference type="SMART" id="SM00875">
    <property type="entry name" value="BACK"/>
    <property type="match status" value="1"/>
</dbReference>
<dbReference type="Pfam" id="PF00651">
    <property type="entry name" value="BTB"/>
    <property type="match status" value="1"/>
</dbReference>
<keyword evidence="2" id="KW-0677">Repeat</keyword>
<comment type="caution">
    <text evidence="4">The sequence shown here is derived from an EMBL/GenBank/DDBJ whole genome shotgun (WGS) entry which is preliminary data.</text>
</comment>
<dbReference type="STRING" id="6573.A0A210QZP0"/>
<dbReference type="Gene3D" id="3.30.710.10">
    <property type="entry name" value="Potassium Channel Kv1.1, Chain A"/>
    <property type="match status" value="1"/>
</dbReference>
<protein>
    <submittedName>
        <fullName evidence="4">Kelch-like protein 26</fullName>
    </submittedName>
</protein>
<reference evidence="4 5" key="1">
    <citation type="journal article" date="2017" name="Nat. Ecol. Evol.">
        <title>Scallop genome provides insights into evolution of bilaterian karyotype and development.</title>
        <authorList>
            <person name="Wang S."/>
            <person name="Zhang J."/>
            <person name="Jiao W."/>
            <person name="Li J."/>
            <person name="Xun X."/>
            <person name="Sun Y."/>
            <person name="Guo X."/>
            <person name="Huan P."/>
            <person name="Dong B."/>
            <person name="Zhang L."/>
            <person name="Hu X."/>
            <person name="Sun X."/>
            <person name="Wang J."/>
            <person name="Zhao C."/>
            <person name="Wang Y."/>
            <person name="Wang D."/>
            <person name="Huang X."/>
            <person name="Wang R."/>
            <person name="Lv J."/>
            <person name="Li Y."/>
            <person name="Zhang Z."/>
            <person name="Liu B."/>
            <person name="Lu W."/>
            <person name="Hui Y."/>
            <person name="Liang J."/>
            <person name="Zhou Z."/>
            <person name="Hou R."/>
            <person name="Li X."/>
            <person name="Liu Y."/>
            <person name="Li H."/>
            <person name="Ning X."/>
            <person name="Lin Y."/>
            <person name="Zhao L."/>
            <person name="Xing Q."/>
            <person name="Dou J."/>
            <person name="Li Y."/>
            <person name="Mao J."/>
            <person name="Guo H."/>
            <person name="Dou H."/>
            <person name="Li T."/>
            <person name="Mu C."/>
            <person name="Jiang W."/>
            <person name="Fu Q."/>
            <person name="Fu X."/>
            <person name="Miao Y."/>
            <person name="Liu J."/>
            <person name="Yu Q."/>
            <person name="Li R."/>
            <person name="Liao H."/>
            <person name="Li X."/>
            <person name="Kong Y."/>
            <person name="Jiang Z."/>
            <person name="Chourrout D."/>
            <person name="Li R."/>
            <person name="Bao Z."/>
        </authorList>
    </citation>
    <scope>NUCLEOTIDE SEQUENCE [LARGE SCALE GENOMIC DNA]</scope>
    <source>
        <strain evidence="4 5">PY_sf001</strain>
    </source>
</reference>
<gene>
    <name evidence="4" type="ORF">KP79_PYT25429</name>
</gene>
<dbReference type="AlphaFoldDB" id="A0A210QZP0"/>
<feature type="domain" description="BTB" evidence="3">
    <location>
        <begin position="53"/>
        <end position="116"/>
    </location>
</feature>
<name>A0A210QZP0_MIZYE</name>
<keyword evidence="5" id="KW-1185">Reference proteome</keyword>